<reference evidence="2 3" key="1">
    <citation type="journal article" date="2015" name="Nature">
        <title>rRNA introns, odd ribosomes, and small enigmatic genomes across a large radiation of phyla.</title>
        <authorList>
            <person name="Brown C.T."/>
            <person name="Hug L.A."/>
            <person name="Thomas B.C."/>
            <person name="Sharon I."/>
            <person name="Castelle C.J."/>
            <person name="Singh A."/>
            <person name="Wilkins M.J."/>
            <person name="Williams K.H."/>
            <person name="Banfield J.F."/>
        </authorList>
    </citation>
    <scope>NUCLEOTIDE SEQUENCE [LARGE SCALE GENOMIC DNA]</scope>
</reference>
<gene>
    <name evidence="2" type="ORF">UU67_C0093G0003</name>
</gene>
<accession>A0A0G0WD62</accession>
<protein>
    <submittedName>
        <fullName evidence="2">Uncharacterized protein</fullName>
    </submittedName>
</protein>
<name>A0A0G0WD62_9BACT</name>
<feature type="transmembrane region" description="Helical" evidence="1">
    <location>
        <begin position="61"/>
        <end position="79"/>
    </location>
</feature>
<proteinExistence type="predicted"/>
<keyword evidence="1" id="KW-0812">Transmembrane</keyword>
<evidence type="ECO:0000313" key="2">
    <source>
        <dbReference type="EMBL" id="KKS10890.1"/>
    </source>
</evidence>
<keyword evidence="1" id="KW-0472">Membrane</keyword>
<keyword evidence="1" id="KW-1133">Transmembrane helix</keyword>
<dbReference type="EMBL" id="LCBN01000093">
    <property type="protein sequence ID" value="KKS10890.1"/>
    <property type="molecule type" value="Genomic_DNA"/>
</dbReference>
<comment type="caution">
    <text evidence="2">The sequence shown here is derived from an EMBL/GenBank/DDBJ whole genome shotgun (WGS) entry which is preliminary data.</text>
</comment>
<sequence length="91" mass="10444">MAKKRKTREQKQIADLRHNFIHQTVVNTFEARPAFPKISEKKPVTTSYLAYPYLAKDLTKTFLLTASIIGVQILLFISLKTHIIKIPGISY</sequence>
<organism evidence="2 3">
    <name type="scientific">Candidatus Daviesbacteria bacterium GW2011_GWB1_41_5</name>
    <dbReference type="NCBI Taxonomy" id="1618429"/>
    <lineage>
        <taxon>Bacteria</taxon>
        <taxon>Candidatus Daviesiibacteriota</taxon>
    </lineage>
</organism>
<evidence type="ECO:0000256" key="1">
    <source>
        <dbReference type="SAM" id="Phobius"/>
    </source>
</evidence>
<evidence type="ECO:0000313" key="3">
    <source>
        <dbReference type="Proteomes" id="UP000034753"/>
    </source>
</evidence>
<dbReference type="Proteomes" id="UP000034753">
    <property type="component" value="Unassembled WGS sequence"/>
</dbReference>
<dbReference type="AlphaFoldDB" id="A0A0G0WD62"/>